<reference evidence="2" key="1">
    <citation type="submission" date="2021-01" db="EMBL/GenBank/DDBJ databases">
        <title>Adiantum capillus-veneris genome.</title>
        <authorList>
            <person name="Fang Y."/>
            <person name="Liao Q."/>
        </authorList>
    </citation>
    <scope>NUCLEOTIDE SEQUENCE</scope>
    <source>
        <strain evidence="2">H3</strain>
        <tissue evidence="2">Leaf</tissue>
    </source>
</reference>
<evidence type="ECO:0000313" key="3">
    <source>
        <dbReference type="Proteomes" id="UP000886520"/>
    </source>
</evidence>
<comment type="caution">
    <text evidence="2">The sequence shown here is derived from an EMBL/GenBank/DDBJ whole genome shotgun (WGS) entry which is preliminary data.</text>
</comment>
<keyword evidence="3" id="KW-1185">Reference proteome</keyword>
<organism evidence="2 3">
    <name type="scientific">Adiantum capillus-veneris</name>
    <name type="common">Maidenhair fern</name>
    <dbReference type="NCBI Taxonomy" id="13818"/>
    <lineage>
        <taxon>Eukaryota</taxon>
        <taxon>Viridiplantae</taxon>
        <taxon>Streptophyta</taxon>
        <taxon>Embryophyta</taxon>
        <taxon>Tracheophyta</taxon>
        <taxon>Polypodiopsida</taxon>
        <taxon>Polypodiidae</taxon>
        <taxon>Polypodiales</taxon>
        <taxon>Pteridineae</taxon>
        <taxon>Pteridaceae</taxon>
        <taxon>Vittarioideae</taxon>
        <taxon>Adiantum</taxon>
    </lineage>
</organism>
<evidence type="ECO:0000313" key="2">
    <source>
        <dbReference type="EMBL" id="KAI5082785.1"/>
    </source>
</evidence>
<sequence length="98" mass="10428">MVNLSSLPSRLVMVQSMVMLQLCDNGQENSGQHYILCACMRLKSAGGSDPQVHTSSASDGDHPQADSGGSDPQVAQIKFEGSRLAFCAFPSPSIRKCI</sequence>
<dbReference type="AlphaFoldDB" id="A0A9D4VA95"/>
<accession>A0A9D4VA95</accession>
<evidence type="ECO:0000256" key="1">
    <source>
        <dbReference type="SAM" id="MobiDB-lite"/>
    </source>
</evidence>
<proteinExistence type="predicted"/>
<name>A0A9D4VA95_ADICA</name>
<feature type="region of interest" description="Disordered" evidence="1">
    <location>
        <begin position="45"/>
        <end position="73"/>
    </location>
</feature>
<gene>
    <name evidence="2" type="ORF">GOP47_0002528</name>
</gene>
<protein>
    <submittedName>
        <fullName evidence="2">Uncharacterized protein</fullName>
    </submittedName>
</protein>
<dbReference type="Proteomes" id="UP000886520">
    <property type="component" value="Chromosome 3"/>
</dbReference>
<dbReference type="EMBL" id="JABFUD020000002">
    <property type="protein sequence ID" value="KAI5082785.1"/>
    <property type="molecule type" value="Genomic_DNA"/>
</dbReference>